<dbReference type="Gene3D" id="3.40.50.880">
    <property type="match status" value="1"/>
</dbReference>
<gene>
    <name evidence="6" type="ORF">XD54_1389</name>
</gene>
<dbReference type="Pfam" id="PF23355">
    <property type="entry name" value="IFT52_GIFT"/>
    <property type="match status" value="1"/>
</dbReference>
<reference evidence="7" key="1">
    <citation type="journal article" date="2015" name="MBio">
        <title>Genome-Resolved Metagenomic Analysis Reveals Roles for Candidate Phyla and Other Microbial Community Members in Biogeochemical Transformations in Oil Reservoirs.</title>
        <authorList>
            <person name="Hu P."/>
            <person name="Tom L."/>
            <person name="Singh A."/>
            <person name="Thomas B.C."/>
            <person name="Baker B.J."/>
            <person name="Piceno Y.M."/>
            <person name="Andersen G.L."/>
            <person name="Banfield J.F."/>
        </authorList>
    </citation>
    <scope>NUCLEOTIDE SEQUENCE [LARGE SCALE GENOMIC DNA]</scope>
</reference>
<evidence type="ECO:0000256" key="2">
    <source>
        <dbReference type="ARBA" id="ARBA00022525"/>
    </source>
</evidence>
<accession>A0A101ELY3</accession>
<protein>
    <recommendedName>
        <fullName evidence="8">ABC-type uncharacterized transport system domain-containing protein</fullName>
    </recommendedName>
</protein>
<dbReference type="InterPro" id="IPR055458">
    <property type="entry name" value="IFT52_GIFT"/>
</dbReference>
<evidence type="ECO:0000313" key="7">
    <source>
        <dbReference type="Proteomes" id="UP000053911"/>
    </source>
</evidence>
<evidence type="ECO:0000313" key="6">
    <source>
        <dbReference type="EMBL" id="KUK17340.1"/>
    </source>
</evidence>
<dbReference type="AlphaFoldDB" id="A0A101ELY3"/>
<keyword evidence="2" id="KW-0964">Secreted</keyword>
<sequence>MFNRENLITWMYITYFGDIMKKWSFFLILVLLLSLVPGTSMGFVKGDNSLQHTVSITPTDDRWIDEGGYVDNKAYRLRVGTYYGSEERAYLKFNLSELGIPPEFIISVTLNLYAYYHKGSKTHNITVYGVADNWNEYTINWTNKPQNLTNALDWQLGKSVYKWYSWNVTDFVKSEMEGDKVVSFMLHSNLSHEPIKDYIYFASKETSYTDEKPYLEIVYRSPISISSLNVPKSAFRNQPFKIKVILQNNKILDENVTFLIYVDGQLFKNETILMKANSSKELSYEYTLQTLGTHQIKAELGDYDTKYSTIKVVEHPMDIMSRLTTFYDIRYVTYLKPLLDEKYSSYLDIISELEEYGVDLGPLKDKIGAIDASMLLIEEYYSEYLEIKGRYIRPLYPYPLMSYIRNAFLLTRETINRINEIMPILNETLIRAKESPGNQTQISLVRVLVDSSHGQHYNDQRLQKLITKMEDELGWMVDVNNEKLTPETLSYYNVLIITNPRSDITDEEAQAIKEWVENGGGLLITGDWYAFVYYRSLNKVTEEFGIRFNDDELMDDERNTGRPYFPLVGEFNLNHPAMKFLNESSQLYYNGDTLDVSGNAIWLIRGYETSYAEGENNEISKEKGSKPIVAAAVEVENGKIVAYGSSKAISDDYYGRYIDSNWPFLKGVLLWLAGEI</sequence>
<dbReference type="InterPro" id="IPR055372">
    <property type="entry name" value="CBM96"/>
</dbReference>
<evidence type="ECO:0000256" key="3">
    <source>
        <dbReference type="ARBA" id="ARBA00022729"/>
    </source>
</evidence>
<dbReference type="Pfam" id="PF24517">
    <property type="entry name" value="CBM96"/>
    <property type="match status" value="1"/>
</dbReference>
<dbReference type="PANTHER" id="PTHR12969:SF7">
    <property type="entry name" value="INTRAFLAGELLAR TRANSPORT PROTEIN 52 HOMOLOG"/>
    <property type="match status" value="1"/>
</dbReference>
<dbReference type="InterPro" id="IPR029062">
    <property type="entry name" value="Class_I_gatase-like"/>
</dbReference>
<dbReference type="SUPFAM" id="SSF52317">
    <property type="entry name" value="Class I glutamine amidotransferase-like"/>
    <property type="match status" value="1"/>
</dbReference>
<proteinExistence type="predicted"/>
<dbReference type="Proteomes" id="UP000053911">
    <property type="component" value="Unassembled WGS sequence"/>
</dbReference>
<dbReference type="NCBIfam" id="NF033679">
    <property type="entry name" value="DNRLRE_dom"/>
    <property type="match status" value="1"/>
</dbReference>
<dbReference type="InterPro" id="IPR039975">
    <property type="entry name" value="IFT52"/>
</dbReference>
<evidence type="ECO:0008006" key="8">
    <source>
        <dbReference type="Google" id="ProtNLM"/>
    </source>
</evidence>
<name>A0A101ELY3_9EURY</name>
<organism evidence="6 7">
    <name type="scientific">Thermococcus sibiricus</name>
    <dbReference type="NCBI Taxonomy" id="172049"/>
    <lineage>
        <taxon>Archaea</taxon>
        <taxon>Methanobacteriati</taxon>
        <taxon>Methanobacteriota</taxon>
        <taxon>Thermococci</taxon>
        <taxon>Thermococcales</taxon>
        <taxon>Thermococcaceae</taxon>
        <taxon>Thermococcus</taxon>
    </lineage>
</organism>
<dbReference type="PANTHER" id="PTHR12969">
    <property type="entry name" value="NGD5/OSM-6/IFT52"/>
    <property type="match status" value="1"/>
</dbReference>
<comment type="caution">
    <text evidence="6">The sequence shown here is derived from an EMBL/GenBank/DDBJ whole genome shotgun (WGS) entry which is preliminary data.</text>
</comment>
<dbReference type="Gene3D" id="2.60.40.10">
    <property type="entry name" value="Immunoglobulins"/>
    <property type="match status" value="1"/>
</dbReference>
<dbReference type="InterPro" id="IPR013783">
    <property type="entry name" value="Ig-like_fold"/>
</dbReference>
<evidence type="ECO:0000256" key="1">
    <source>
        <dbReference type="ARBA" id="ARBA00004613"/>
    </source>
</evidence>
<dbReference type="EMBL" id="LGFD01000027">
    <property type="protein sequence ID" value="KUK17340.1"/>
    <property type="molecule type" value="Genomic_DNA"/>
</dbReference>
<evidence type="ECO:0000259" key="5">
    <source>
        <dbReference type="Pfam" id="PF24517"/>
    </source>
</evidence>
<dbReference type="GO" id="GO:0005576">
    <property type="term" value="C:extracellular region"/>
    <property type="evidence" value="ECO:0007669"/>
    <property type="project" value="UniProtKB-SubCell"/>
</dbReference>
<comment type="subcellular location">
    <subcellularLocation>
        <location evidence="1">Secreted</location>
    </subcellularLocation>
</comment>
<keyword evidence="3" id="KW-0732">Signal</keyword>
<dbReference type="PATRIC" id="fig|172049.5.peg.317"/>
<evidence type="ECO:0000259" key="4">
    <source>
        <dbReference type="Pfam" id="PF23355"/>
    </source>
</evidence>
<feature type="domain" description="Carbohydrate-binding module family 96" evidence="5">
    <location>
        <begin position="53"/>
        <end position="218"/>
    </location>
</feature>
<feature type="domain" description="IFT52 GIFT" evidence="4">
    <location>
        <begin position="448"/>
        <end position="553"/>
    </location>
</feature>